<dbReference type="PANTHER" id="PTHR30537:SF5">
    <property type="entry name" value="HTH-TYPE TRANSCRIPTIONAL ACTIVATOR TTDR-RELATED"/>
    <property type="match status" value="1"/>
</dbReference>
<dbReference type="KEGG" id="xdi:EZH22_02745"/>
<dbReference type="Gene3D" id="1.10.10.10">
    <property type="entry name" value="Winged helix-like DNA-binding domain superfamily/Winged helix DNA-binding domain"/>
    <property type="match status" value="1"/>
</dbReference>
<evidence type="ECO:0000256" key="4">
    <source>
        <dbReference type="ARBA" id="ARBA00023163"/>
    </source>
</evidence>
<feature type="domain" description="HTH lysR-type" evidence="5">
    <location>
        <begin position="1"/>
        <end position="59"/>
    </location>
</feature>
<protein>
    <submittedName>
        <fullName evidence="6">LysR family transcriptional regulator</fullName>
    </submittedName>
</protein>
<dbReference type="SUPFAM" id="SSF46785">
    <property type="entry name" value="Winged helix' DNA-binding domain"/>
    <property type="match status" value="1"/>
</dbReference>
<dbReference type="Proteomes" id="UP000596427">
    <property type="component" value="Chromosome"/>
</dbReference>
<evidence type="ECO:0000256" key="3">
    <source>
        <dbReference type="ARBA" id="ARBA00023125"/>
    </source>
</evidence>
<keyword evidence="4" id="KW-0804">Transcription</keyword>
<dbReference type="GO" id="GO:0003700">
    <property type="term" value="F:DNA-binding transcription factor activity"/>
    <property type="evidence" value="ECO:0007669"/>
    <property type="project" value="InterPro"/>
</dbReference>
<evidence type="ECO:0000313" key="7">
    <source>
        <dbReference type="Proteomes" id="UP000596427"/>
    </source>
</evidence>
<dbReference type="GO" id="GO:0006351">
    <property type="term" value="P:DNA-templated transcription"/>
    <property type="evidence" value="ECO:0007669"/>
    <property type="project" value="TreeGrafter"/>
</dbReference>
<evidence type="ECO:0000313" key="6">
    <source>
        <dbReference type="EMBL" id="QRG07355.1"/>
    </source>
</evidence>
<dbReference type="InterPro" id="IPR000847">
    <property type="entry name" value="LysR_HTH_N"/>
</dbReference>
<evidence type="ECO:0000259" key="5">
    <source>
        <dbReference type="PROSITE" id="PS50931"/>
    </source>
</evidence>
<sequence length="304" mass="32966">MDRFDAMTVLLAVVEAGSLSGGARHLRAPLATVSRKVSELEHHLGTPLFVRSRGGLRLTETGRAFVAAARRIVGQLEEAEREAAGEFSTPRGTLHVTAPIAFGERHLLPVALEFLAQYPDICLRLMLADRQISLVDEHVDVALRIGHLTDSTLIATRVGSVSRVICASPAYLAGHGTPSRPEDLASHDGISFQGFAAAPEWRYRRDSAAFTVEPRPRLSVNTTEAAIQAACAGLGVIRVLSYQVADEIKSGQLQILLPEFAPEPLPVSLIYPQAEVLPLKVRSFLDWTAPRLRARMALLDSEGS</sequence>
<evidence type="ECO:0000256" key="1">
    <source>
        <dbReference type="ARBA" id="ARBA00009437"/>
    </source>
</evidence>
<proteinExistence type="inferred from homology"/>
<dbReference type="SUPFAM" id="SSF53850">
    <property type="entry name" value="Periplasmic binding protein-like II"/>
    <property type="match status" value="1"/>
</dbReference>
<keyword evidence="2" id="KW-0805">Transcription regulation</keyword>
<dbReference type="FunFam" id="3.40.190.290:FF:000001">
    <property type="entry name" value="Transcriptional regulator, LysR family"/>
    <property type="match status" value="1"/>
</dbReference>
<dbReference type="Pfam" id="PF03466">
    <property type="entry name" value="LysR_substrate"/>
    <property type="match status" value="1"/>
</dbReference>
<organism evidence="6 7">
    <name type="scientific">Xanthobacter dioxanivorans</name>
    <dbReference type="NCBI Taxonomy" id="2528964"/>
    <lineage>
        <taxon>Bacteria</taxon>
        <taxon>Pseudomonadati</taxon>
        <taxon>Pseudomonadota</taxon>
        <taxon>Alphaproteobacteria</taxon>
        <taxon>Hyphomicrobiales</taxon>
        <taxon>Xanthobacteraceae</taxon>
        <taxon>Xanthobacter</taxon>
    </lineage>
</organism>
<keyword evidence="7" id="KW-1185">Reference proteome</keyword>
<dbReference type="Pfam" id="PF00126">
    <property type="entry name" value="HTH_1"/>
    <property type="match status" value="1"/>
</dbReference>
<keyword evidence="3" id="KW-0238">DNA-binding</keyword>
<dbReference type="PANTHER" id="PTHR30537">
    <property type="entry name" value="HTH-TYPE TRANSCRIPTIONAL REGULATOR"/>
    <property type="match status" value="1"/>
</dbReference>
<evidence type="ECO:0000256" key="2">
    <source>
        <dbReference type="ARBA" id="ARBA00023015"/>
    </source>
</evidence>
<dbReference type="RefSeq" id="WP_203194269.1">
    <property type="nucleotide sequence ID" value="NZ_CP063362.1"/>
</dbReference>
<accession>A0A974PQL1</accession>
<dbReference type="AlphaFoldDB" id="A0A974PQL1"/>
<dbReference type="Gene3D" id="3.40.190.290">
    <property type="match status" value="1"/>
</dbReference>
<dbReference type="CDD" id="cd08471">
    <property type="entry name" value="PBP2_CrgA_like_2"/>
    <property type="match status" value="1"/>
</dbReference>
<dbReference type="GO" id="GO:0043565">
    <property type="term" value="F:sequence-specific DNA binding"/>
    <property type="evidence" value="ECO:0007669"/>
    <property type="project" value="TreeGrafter"/>
</dbReference>
<dbReference type="InterPro" id="IPR058163">
    <property type="entry name" value="LysR-type_TF_proteobact-type"/>
</dbReference>
<reference evidence="6 7" key="1">
    <citation type="submission" date="2020-10" db="EMBL/GenBank/DDBJ databases">
        <title>Degradation of 1,4-Dioxane by Xanthobacter sp. YN2, via a Novel Group-2 Soluble Di-Iron Monooxygenase.</title>
        <authorList>
            <person name="Ma F."/>
            <person name="Wang Y."/>
            <person name="Yang J."/>
            <person name="Guo H."/>
            <person name="Su D."/>
            <person name="Yu L."/>
        </authorList>
    </citation>
    <scope>NUCLEOTIDE SEQUENCE [LARGE SCALE GENOMIC DNA]</scope>
    <source>
        <strain evidence="6 7">YN2</strain>
    </source>
</reference>
<dbReference type="InterPro" id="IPR036390">
    <property type="entry name" value="WH_DNA-bd_sf"/>
</dbReference>
<dbReference type="InterPro" id="IPR005119">
    <property type="entry name" value="LysR_subst-bd"/>
</dbReference>
<dbReference type="PROSITE" id="PS50931">
    <property type="entry name" value="HTH_LYSR"/>
    <property type="match status" value="1"/>
</dbReference>
<dbReference type="InterPro" id="IPR036388">
    <property type="entry name" value="WH-like_DNA-bd_sf"/>
</dbReference>
<gene>
    <name evidence="6" type="ORF">EZH22_02745</name>
</gene>
<name>A0A974PQL1_9HYPH</name>
<comment type="similarity">
    <text evidence="1">Belongs to the LysR transcriptional regulatory family.</text>
</comment>
<dbReference type="EMBL" id="CP063362">
    <property type="protein sequence ID" value="QRG07355.1"/>
    <property type="molecule type" value="Genomic_DNA"/>
</dbReference>